<comment type="caution">
    <text evidence="1">The sequence shown here is derived from an EMBL/GenBank/DDBJ whole genome shotgun (WGS) entry which is preliminary data.</text>
</comment>
<name>A0ACC3C9N5_PYRYE</name>
<evidence type="ECO:0000313" key="2">
    <source>
        <dbReference type="Proteomes" id="UP000798662"/>
    </source>
</evidence>
<gene>
    <name evidence="1" type="ORF">I4F81_009452</name>
</gene>
<protein>
    <submittedName>
        <fullName evidence="1">Uncharacterized protein</fullName>
    </submittedName>
</protein>
<accession>A0ACC3C9N5</accession>
<evidence type="ECO:0000313" key="1">
    <source>
        <dbReference type="EMBL" id="KAK1866940.1"/>
    </source>
</evidence>
<organism evidence="1 2">
    <name type="scientific">Pyropia yezoensis</name>
    <name type="common">Susabi-nori</name>
    <name type="synonym">Porphyra yezoensis</name>
    <dbReference type="NCBI Taxonomy" id="2788"/>
    <lineage>
        <taxon>Eukaryota</taxon>
        <taxon>Rhodophyta</taxon>
        <taxon>Bangiophyceae</taxon>
        <taxon>Bangiales</taxon>
        <taxon>Bangiaceae</taxon>
        <taxon>Pyropia</taxon>
    </lineage>
</organism>
<dbReference type="EMBL" id="CM020619">
    <property type="protein sequence ID" value="KAK1866940.1"/>
    <property type="molecule type" value="Genomic_DNA"/>
</dbReference>
<dbReference type="Proteomes" id="UP000798662">
    <property type="component" value="Chromosome 2"/>
</dbReference>
<reference evidence="1" key="1">
    <citation type="submission" date="2019-11" db="EMBL/GenBank/DDBJ databases">
        <title>Nori genome reveals adaptations in red seaweeds to the harsh intertidal environment.</title>
        <authorList>
            <person name="Wang D."/>
            <person name="Mao Y."/>
        </authorList>
    </citation>
    <scope>NUCLEOTIDE SEQUENCE</scope>
    <source>
        <tissue evidence="1">Gametophyte</tissue>
    </source>
</reference>
<sequence>MRSTRSSCAAFGLTPIPRWVPAGAGGGDGDGSGGRPVVVAATGDGAFAVTPGVAATLIDVCRALAAGAARLSVLLHGPTAVGKAPLVDFLARVTGHPLVRVNVRTHADMSEYLCAYVTDGAGWLAHRDGPVVAAARTGP</sequence>
<keyword evidence="2" id="KW-1185">Reference proteome</keyword>
<proteinExistence type="predicted"/>